<evidence type="ECO:0000313" key="1">
    <source>
        <dbReference type="EMBL" id="RJF76850.1"/>
    </source>
</evidence>
<proteinExistence type="predicted"/>
<name>A0A418VL23_9PROT</name>
<dbReference type="SUPFAM" id="SSF53756">
    <property type="entry name" value="UDP-Glycosyltransferase/glycogen phosphorylase"/>
    <property type="match status" value="1"/>
</dbReference>
<dbReference type="EMBL" id="QYUL01000006">
    <property type="protein sequence ID" value="RJF76850.1"/>
    <property type="molecule type" value="Genomic_DNA"/>
</dbReference>
<dbReference type="GO" id="GO:0016740">
    <property type="term" value="F:transferase activity"/>
    <property type="evidence" value="ECO:0007669"/>
    <property type="project" value="UniProtKB-KW"/>
</dbReference>
<accession>A0A418VL23</accession>
<dbReference type="OrthoDB" id="9781738at2"/>
<dbReference type="Gene3D" id="3.40.50.2000">
    <property type="entry name" value="Glycogen Phosphorylase B"/>
    <property type="match status" value="1"/>
</dbReference>
<dbReference type="PANTHER" id="PTHR46656">
    <property type="entry name" value="PUTATIVE-RELATED"/>
    <property type="match status" value="1"/>
</dbReference>
<dbReference type="AlphaFoldDB" id="A0A418VL23"/>
<gene>
    <name evidence="1" type="ORF">D3877_28635</name>
</gene>
<protein>
    <submittedName>
        <fullName evidence="1">Glycosyltransferase</fullName>
    </submittedName>
</protein>
<reference evidence="1 2" key="1">
    <citation type="submission" date="2018-09" db="EMBL/GenBank/DDBJ databases">
        <authorList>
            <person name="Zhu H."/>
        </authorList>
    </citation>
    <scope>NUCLEOTIDE SEQUENCE [LARGE SCALE GENOMIC DNA]</scope>
    <source>
        <strain evidence="1 2">K2W22B-5</strain>
    </source>
</reference>
<keyword evidence="2" id="KW-1185">Reference proteome</keyword>
<dbReference type="Pfam" id="PF13692">
    <property type="entry name" value="Glyco_trans_1_4"/>
    <property type="match status" value="1"/>
</dbReference>
<dbReference type="RefSeq" id="WP_147395317.1">
    <property type="nucleotide sequence ID" value="NZ_QYUL01000006.1"/>
</dbReference>
<dbReference type="Proteomes" id="UP000283458">
    <property type="component" value="Unassembled WGS sequence"/>
</dbReference>
<dbReference type="PANTHER" id="PTHR46656:SF3">
    <property type="entry name" value="PUTATIVE-RELATED"/>
    <property type="match status" value="1"/>
</dbReference>
<evidence type="ECO:0000313" key="2">
    <source>
        <dbReference type="Proteomes" id="UP000283458"/>
    </source>
</evidence>
<comment type="caution">
    <text evidence="1">The sequence shown here is derived from an EMBL/GenBank/DDBJ whole genome shotgun (WGS) entry which is preliminary data.</text>
</comment>
<keyword evidence="1" id="KW-0808">Transferase</keyword>
<sequence length="385" mass="43678">MTTRALLVEGWRHIPHSYAIVNQFQCLELATRSDLRLAHRDIPHPDVWKRQTGLFDPVMEEAIDALRPPEPEERFDAVLRMGFPYDYRPSEARRTLVFGTAEWRKLSRLNIVGQGDVRLAASRSDAIMITPSQWSRTGCIESGFPESRVFCVPHGVHPSLHHPLSEEERIRLRQRLGWDGFVFLTIGSMTHNKGLDLTLRAFATLLESHPDALLFIKGLDSLYGSRDKLLANIRGLTHEQKERIRPRVRYEGRSLSFRTMALLYQAADAYVSPYRGEGFNMPVLEAVACGLPVICTAGGATDDFTTSDFALRIDSRIEPITPYPQVPDIKGWALQPDPDHLFNLMTHAVETPDFCRQARHLGPAFVANGFTWRHVIDQLLNIAFS</sequence>
<organism evidence="1 2">
    <name type="scientific">Azospirillum cavernae</name>
    <dbReference type="NCBI Taxonomy" id="2320860"/>
    <lineage>
        <taxon>Bacteria</taxon>
        <taxon>Pseudomonadati</taxon>
        <taxon>Pseudomonadota</taxon>
        <taxon>Alphaproteobacteria</taxon>
        <taxon>Rhodospirillales</taxon>
        <taxon>Azospirillaceae</taxon>
        <taxon>Azospirillum</taxon>
    </lineage>
</organism>